<organism evidence="2 3">
    <name type="scientific">Symbiodinium natans</name>
    <dbReference type="NCBI Taxonomy" id="878477"/>
    <lineage>
        <taxon>Eukaryota</taxon>
        <taxon>Sar</taxon>
        <taxon>Alveolata</taxon>
        <taxon>Dinophyceae</taxon>
        <taxon>Suessiales</taxon>
        <taxon>Symbiodiniaceae</taxon>
        <taxon>Symbiodinium</taxon>
    </lineage>
</organism>
<reference evidence="2" key="1">
    <citation type="submission" date="2021-02" db="EMBL/GenBank/DDBJ databases">
        <authorList>
            <person name="Dougan E. K."/>
            <person name="Rhodes N."/>
            <person name="Thang M."/>
            <person name="Chan C."/>
        </authorList>
    </citation>
    <scope>NUCLEOTIDE SEQUENCE</scope>
</reference>
<protein>
    <recommendedName>
        <fullName evidence="4">LamG-like jellyroll fold domain-containing protein</fullName>
    </recommendedName>
</protein>
<comment type="caution">
    <text evidence="2">The sequence shown here is derived from an EMBL/GenBank/DDBJ whole genome shotgun (WGS) entry which is preliminary data.</text>
</comment>
<gene>
    <name evidence="2" type="ORF">SNAT2548_LOCUS322</name>
</gene>
<proteinExistence type="predicted"/>
<dbReference type="Pfam" id="PF13385">
    <property type="entry name" value="Laminin_G_3"/>
    <property type="match status" value="1"/>
</dbReference>
<accession>A0A812GH20</accession>
<dbReference type="SUPFAM" id="SSF49899">
    <property type="entry name" value="Concanavalin A-like lectins/glucanases"/>
    <property type="match status" value="1"/>
</dbReference>
<evidence type="ECO:0000313" key="3">
    <source>
        <dbReference type="Proteomes" id="UP000604046"/>
    </source>
</evidence>
<feature type="chain" id="PRO_5032505494" description="LamG-like jellyroll fold domain-containing protein" evidence="1">
    <location>
        <begin position="20"/>
        <end position="317"/>
    </location>
</feature>
<dbReference type="AlphaFoldDB" id="A0A812GH20"/>
<dbReference type="InterPro" id="IPR013320">
    <property type="entry name" value="ConA-like_dom_sf"/>
</dbReference>
<dbReference type="OrthoDB" id="10317943at2759"/>
<feature type="signal peptide" evidence="1">
    <location>
        <begin position="1"/>
        <end position="19"/>
    </location>
</feature>
<evidence type="ECO:0000256" key="1">
    <source>
        <dbReference type="SAM" id="SignalP"/>
    </source>
</evidence>
<dbReference type="Gene3D" id="2.60.120.200">
    <property type="match status" value="1"/>
</dbReference>
<keyword evidence="1" id="KW-0732">Signal</keyword>
<sequence>MVPRVLVLLFAGLLTTGAGIVMREHATSNHTDRGPTDLPACLGKVLQDKSGDKWRCDNFHGHAGEEKQCEERYESDSDRFWQCKAFPRSRSSSSSFNCLTHTPCDPTKEIPVVAQENLVARWPLKNGDLKEINGKCTLTKQSAVTWVADKDGDANSALSFPMGSNSCAYCDSVAGLPSGSEPRTMMMWIYVDSTTRNNIGVGGYGINSRGKSFAMALRGSTQWTFEGWGPTPSSSERATFDKWMHLTYTYDGSKGKFFLDGEYKAQVSVGSLKTPTSPRVVLGCEVDINEGVKGKMADMRIYNTVLSDADIAKAAAE</sequence>
<evidence type="ECO:0000313" key="2">
    <source>
        <dbReference type="EMBL" id="CAE6916959.1"/>
    </source>
</evidence>
<dbReference type="EMBL" id="CAJNDS010000014">
    <property type="protein sequence ID" value="CAE6916959.1"/>
    <property type="molecule type" value="Genomic_DNA"/>
</dbReference>
<name>A0A812GH20_9DINO</name>
<keyword evidence="3" id="KW-1185">Reference proteome</keyword>
<dbReference type="Proteomes" id="UP000604046">
    <property type="component" value="Unassembled WGS sequence"/>
</dbReference>
<evidence type="ECO:0008006" key="4">
    <source>
        <dbReference type="Google" id="ProtNLM"/>
    </source>
</evidence>